<evidence type="ECO:0000313" key="10">
    <source>
        <dbReference type="Proteomes" id="UP000887565"/>
    </source>
</evidence>
<dbReference type="PANTHER" id="PTHR11003:SF345">
    <property type="entry name" value="TWIK FAMILY OF POTASSIUM CHANNELS PROTEIN 18"/>
    <property type="match status" value="1"/>
</dbReference>
<dbReference type="Gene3D" id="1.10.287.70">
    <property type="match status" value="1"/>
</dbReference>
<feature type="transmembrane region" description="Helical" evidence="8">
    <location>
        <begin position="12"/>
        <end position="35"/>
    </location>
</feature>
<evidence type="ECO:0000256" key="8">
    <source>
        <dbReference type="SAM" id="Phobius"/>
    </source>
</evidence>
<dbReference type="InterPro" id="IPR003280">
    <property type="entry name" value="2pore_dom_K_chnl"/>
</dbReference>
<accession>A0A915L494</accession>
<protein>
    <submittedName>
        <fullName evidence="11">Potassium channel domain-containing protein</fullName>
    </submittedName>
</protein>
<evidence type="ECO:0000256" key="7">
    <source>
        <dbReference type="ARBA" id="ARBA00023303"/>
    </source>
</evidence>
<dbReference type="SUPFAM" id="SSF81324">
    <property type="entry name" value="Voltage-gated potassium channels"/>
    <property type="match status" value="1"/>
</dbReference>
<evidence type="ECO:0000256" key="5">
    <source>
        <dbReference type="ARBA" id="ARBA00023065"/>
    </source>
</evidence>
<keyword evidence="5" id="KW-0406">Ion transport</keyword>
<reference evidence="11" key="1">
    <citation type="submission" date="2022-11" db="UniProtKB">
        <authorList>
            <consortium name="WormBaseParasite"/>
        </authorList>
    </citation>
    <scope>IDENTIFICATION</scope>
</reference>
<feature type="transmembrane region" description="Helical" evidence="8">
    <location>
        <begin position="41"/>
        <end position="61"/>
    </location>
</feature>
<keyword evidence="10" id="KW-1185">Reference proteome</keyword>
<dbReference type="InterPro" id="IPR013099">
    <property type="entry name" value="K_chnl_dom"/>
</dbReference>
<keyword evidence="7" id="KW-0407">Ion channel</keyword>
<dbReference type="GO" id="GO:0005886">
    <property type="term" value="C:plasma membrane"/>
    <property type="evidence" value="ECO:0007669"/>
    <property type="project" value="TreeGrafter"/>
</dbReference>
<dbReference type="AlphaFoldDB" id="A0A915L494"/>
<keyword evidence="3 8" id="KW-0812">Transmembrane</keyword>
<dbReference type="PANTHER" id="PTHR11003">
    <property type="entry name" value="POTASSIUM CHANNEL, SUBFAMILY K"/>
    <property type="match status" value="1"/>
</dbReference>
<evidence type="ECO:0000313" key="11">
    <source>
        <dbReference type="WBParaSite" id="nRc.2.0.1.t44589-RA"/>
    </source>
</evidence>
<evidence type="ECO:0000256" key="3">
    <source>
        <dbReference type="ARBA" id="ARBA00022692"/>
    </source>
</evidence>
<comment type="subcellular location">
    <subcellularLocation>
        <location evidence="1">Membrane</location>
        <topology evidence="1">Multi-pass membrane protein</topology>
    </subcellularLocation>
</comment>
<evidence type="ECO:0000256" key="2">
    <source>
        <dbReference type="ARBA" id="ARBA00022448"/>
    </source>
</evidence>
<dbReference type="GO" id="GO:0015271">
    <property type="term" value="F:outward rectifier potassium channel activity"/>
    <property type="evidence" value="ECO:0007669"/>
    <property type="project" value="TreeGrafter"/>
</dbReference>
<dbReference type="Proteomes" id="UP000887565">
    <property type="component" value="Unplaced"/>
</dbReference>
<keyword evidence="4 8" id="KW-1133">Transmembrane helix</keyword>
<keyword evidence="2" id="KW-0813">Transport</keyword>
<dbReference type="Pfam" id="PF07885">
    <property type="entry name" value="Ion_trans_2"/>
    <property type="match status" value="1"/>
</dbReference>
<evidence type="ECO:0000256" key="6">
    <source>
        <dbReference type="ARBA" id="ARBA00023136"/>
    </source>
</evidence>
<dbReference type="GO" id="GO:0030322">
    <property type="term" value="P:stabilization of membrane potential"/>
    <property type="evidence" value="ECO:0007669"/>
    <property type="project" value="TreeGrafter"/>
</dbReference>
<dbReference type="WBParaSite" id="nRc.2.0.1.t44589-RA">
    <property type="protein sequence ID" value="nRc.2.0.1.t44589-RA"/>
    <property type="gene ID" value="nRc.2.0.1.g44589"/>
</dbReference>
<dbReference type="GO" id="GO:0022841">
    <property type="term" value="F:potassium ion leak channel activity"/>
    <property type="evidence" value="ECO:0007669"/>
    <property type="project" value="TreeGrafter"/>
</dbReference>
<organism evidence="10 11">
    <name type="scientific">Romanomermis culicivorax</name>
    <name type="common">Nematode worm</name>
    <dbReference type="NCBI Taxonomy" id="13658"/>
    <lineage>
        <taxon>Eukaryota</taxon>
        <taxon>Metazoa</taxon>
        <taxon>Ecdysozoa</taxon>
        <taxon>Nematoda</taxon>
        <taxon>Enoplea</taxon>
        <taxon>Dorylaimia</taxon>
        <taxon>Mermithida</taxon>
        <taxon>Mermithoidea</taxon>
        <taxon>Mermithidae</taxon>
        <taxon>Romanomermis</taxon>
    </lineage>
</organism>
<evidence type="ECO:0000256" key="1">
    <source>
        <dbReference type="ARBA" id="ARBA00004141"/>
    </source>
</evidence>
<name>A0A915L494_ROMCU</name>
<evidence type="ECO:0000256" key="4">
    <source>
        <dbReference type="ARBA" id="ARBA00022989"/>
    </source>
</evidence>
<keyword evidence="6 8" id="KW-0472">Membrane</keyword>
<sequence>MYCENWSFEEAAYFTFITLTTVGFGDYVAGAQTFYFSTYRFFLILWMLLGLMYIALIIMYVQSIMQYVLRKIASERSTTKVMQVKS</sequence>
<feature type="domain" description="Potassium channel" evidence="9">
    <location>
        <begin position="4"/>
        <end position="66"/>
    </location>
</feature>
<evidence type="ECO:0000259" key="9">
    <source>
        <dbReference type="Pfam" id="PF07885"/>
    </source>
</evidence>
<proteinExistence type="predicted"/>